<organism evidence="1 2">
    <name type="scientific">Alkalicoccobacillus porphyridii</name>
    <dbReference type="NCBI Taxonomy" id="2597270"/>
    <lineage>
        <taxon>Bacteria</taxon>
        <taxon>Bacillati</taxon>
        <taxon>Bacillota</taxon>
        <taxon>Bacilli</taxon>
        <taxon>Bacillales</taxon>
        <taxon>Bacillaceae</taxon>
        <taxon>Alkalicoccobacillus</taxon>
    </lineage>
</organism>
<dbReference type="AlphaFoldDB" id="A0A553ZUC5"/>
<evidence type="ECO:0000313" key="1">
    <source>
        <dbReference type="EMBL" id="TSB44925.1"/>
    </source>
</evidence>
<reference evidence="1 2" key="1">
    <citation type="submission" date="2019-07" db="EMBL/GenBank/DDBJ databases">
        <authorList>
            <person name="Park Y.J."/>
            <person name="Jeong S.E."/>
            <person name="Jung H.S."/>
        </authorList>
    </citation>
    <scope>NUCLEOTIDE SEQUENCE [LARGE SCALE GENOMIC DNA]</scope>
    <source>
        <strain evidence="2">P16(2019)</strain>
    </source>
</reference>
<keyword evidence="2" id="KW-1185">Reference proteome</keyword>
<proteinExistence type="predicted"/>
<name>A0A553ZUC5_9BACI</name>
<evidence type="ECO:0000313" key="2">
    <source>
        <dbReference type="Proteomes" id="UP000318521"/>
    </source>
</evidence>
<protein>
    <submittedName>
        <fullName evidence="1">Uncharacterized protein</fullName>
    </submittedName>
</protein>
<accession>A0A553ZUC5</accession>
<comment type="caution">
    <text evidence="1">The sequence shown here is derived from an EMBL/GenBank/DDBJ whole genome shotgun (WGS) entry which is preliminary data.</text>
</comment>
<gene>
    <name evidence="1" type="ORF">FN960_18945</name>
</gene>
<dbReference type="RefSeq" id="WP_143850444.1">
    <property type="nucleotide sequence ID" value="NZ_VLXZ01000017.1"/>
</dbReference>
<sequence length="109" mass="12574">MNRFHVWIPLFFMVCLIGSISSEPTNIPDDHIAIPIQGEANNEKSPVTLDQDIQSQWFISKQKFEPATVISPGFHFHSDYLKELEVVVEVVEKEEEPVVRKEEKIPNEL</sequence>
<dbReference type="Proteomes" id="UP000318521">
    <property type="component" value="Unassembled WGS sequence"/>
</dbReference>
<dbReference type="EMBL" id="VLXZ01000017">
    <property type="protein sequence ID" value="TSB44925.1"/>
    <property type="molecule type" value="Genomic_DNA"/>
</dbReference>